<dbReference type="Gene3D" id="3.40.50.970">
    <property type="match status" value="1"/>
</dbReference>
<dbReference type="Gene3D" id="3.40.50.920">
    <property type="match status" value="1"/>
</dbReference>
<dbReference type="InterPro" id="IPR029061">
    <property type="entry name" value="THDP-binding"/>
</dbReference>
<proteinExistence type="predicted"/>
<dbReference type="CDD" id="cd07036">
    <property type="entry name" value="TPP_PYR_E1-PDHc-beta_like"/>
    <property type="match status" value="1"/>
</dbReference>
<evidence type="ECO:0000313" key="5">
    <source>
        <dbReference type="EMBL" id="SVB06406.1"/>
    </source>
</evidence>
<evidence type="ECO:0000259" key="4">
    <source>
        <dbReference type="SMART" id="SM00861"/>
    </source>
</evidence>
<protein>
    <recommendedName>
        <fullName evidence="4">Transketolase-like pyrimidine-binding domain-containing protein</fullName>
    </recommendedName>
</protein>
<dbReference type="Pfam" id="PF02780">
    <property type="entry name" value="Transketolase_C"/>
    <property type="match status" value="1"/>
</dbReference>
<reference evidence="5" key="1">
    <citation type="submission" date="2018-05" db="EMBL/GenBank/DDBJ databases">
        <authorList>
            <person name="Lanie J.A."/>
            <person name="Ng W.-L."/>
            <person name="Kazmierczak K.M."/>
            <person name="Andrzejewski T.M."/>
            <person name="Davidsen T.M."/>
            <person name="Wayne K.J."/>
            <person name="Tettelin H."/>
            <person name="Glass J.I."/>
            <person name="Rusch D."/>
            <person name="Podicherti R."/>
            <person name="Tsui H.-C.T."/>
            <person name="Winkler M.E."/>
        </authorList>
    </citation>
    <scope>NUCLEOTIDE SEQUENCE</scope>
</reference>
<dbReference type="PANTHER" id="PTHR43257:SF2">
    <property type="entry name" value="PYRUVATE DEHYDROGENASE E1 COMPONENT SUBUNIT BETA"/>
    <property type="match status" value="1"/>
</dbReference>
<evidence type="ECO:0000256" key="2">
    <source>
        <dbReference type="ARBA" id="ARBA00023002"/>
    </source>
</evidence>
<name>A0A382AXY1_9ZZZZ</name>
<dbReference type="FunFam" id="3.40.50.920:FF:000001">
    <property type="entry name" value="Pyruvate dehydrogenase E1 beta subunit"/>
    <property type="match status" value="1"/>
</dbReference>
<dbReference type="SMART" id="SM00861">
    <property type="entry name" value="Transket_pyr"/>
    <property type="match status" value="1"/>
</dbReference>
<dbReference type="NCBIfam" id="NF006667">
    <property type="entry name" value="PRK09212.1"/>
    <property type="match status" value="1"/>
</dbReference>
<dbReference type="FunFam" id="3.40.50.970:FF:000001">
    <property type="entry name" value="Pyruvate dehydrogenase E1 beta subunit"/>
    <property type="match status" value="1"/>
</dbReference>
<feature type="domain" description="Transketolase-like pyrimidine-binding" evidence="4">
    <location>
        <begin position="19"/>
        <end position="192"/>
    </location>
</feature>
<gene>
    <name evidence="5" type="ORF">METZ01_LOCUS159260</name>
</gene>
<dbReference type="InterPro" id="IPR033248">
    <property type="entry name" value="Transketolase_C"/>
</dbReference>
<evidence type="ECO:0000256" key="3">
    <source>
        <dbReference type="ARBA" id="ARBA00023052"/>
    </source>
</evidence>
<dbReference type="GO" id="GO:0016491">
    <property type="term" value="F:oxidoreductase activity"/>
    <property type="evidence" value="ECO:0007669"/>
    <property type="project" value="UniProtKB-KW"/>
</dbReference>
<keyword evidence="3" id="KW-0786">Thiamine pyrophosphate</keyword>
<dbReference type="PANTHER" id="PTHR43257">
    <property type="entry name" value="PYRUVATE DEHYDROGENASE E1 COMPONENT BETA SUBUNIT"/>
    <property type="match status" value="1"/>
</dbReference>
<dbReference type="AlphaFoldDB" id="A0A382AXY1"/>
<accession>A0A382AXY1</accession>
<dbReference type="InterPro" id="IPR005475">
    <property type="entry name" value="Transketolase-like_Pyr-bd"/>
</dbReference>
<dbReference type="SUPFAM" id="SSF52922">
    <property type="entry name" value="TK C-terminal domain-like"/>
    <property type="match status" value="1"/>
</dbReference>
<evidence type="ECO:0000256" key="1">
    <source>
        <dbReference type="ARBA" id="ARBA00001964"/>
    </source>
</evidence>
<dbReference type="SUPFAM" id="SSF52518">
    <property type="entry name" value="Thiamin diphosphate-binding fold (THDP-binding)"/>
    <property type="match status" value="1"/>
</dbReference>
<sequence>VPTVSPPEHVSKTAQGEPVTLLEAISEGIFEEMVSDERVFLVGEDIGVYGGAFKVTRGFLDFFGASRVIDAPIAEGGFTGAAAGAAHMGLRPVVEMQFMDFISPAYDVITNYIATSLYRGSGPMPLVVRGPVGGGNRAGPFHSQNVEMAFFHTPGLKIVYPSNPYDAKGLIKASIRDENPVIFEEHKGLYRAPFLREVLPQEDYVVPLGSARITRKGCDVTVVTYGLMVHKSAEAAEELERDDGLSLEIVDLRTLLPLDDETIIESVKKTGRLLVVHEDTRTGGIAGEIAMRVSESAFEWLDAPMLRVTAIDSPVPYSGTLEDYFLPQSTDIVTAARYLANY</sequence>
<dbReference type="EMBL" id="UINC01027339">
    <property type="protein sequence ID" value="SVB06406.1"/>
    <property type="molecule type" value="Genomic_DNA"/>
</dbReference>
<comment type="cofactor">
    <cofactor evidence="1">
        <name>thiamine diphosphate</name>
        <dbReference type="ChEBI" id="CHEBI:58937"/>
    </cofactor>
</comment>
<feature type="non-terminal residue" evidence="5">
    <location>
        <position position="1"/>
    </location>
</feature>
<dbReference type="Pfam" id="PF02779">
    <property type="entry name" value="Transket_pyr"/>
    <property type="match status" value="1"/>
</dbReference>
<organism evidence="5">
    <name type="scientific">marine metagenome</name>
    <dbReference type="NCBI Taxonomy" id="408172"/>
    <lineage>
        <taxon>unclassified sequences</taxon>
        <taxon>metagenomes</taxon>
        <taxon>ecological metagenomes</taxon>
    </lineage>
</organism>
<keyword evidence="2" id="KW-0560">Oxidoreductase</keyword>
<dbReference type="InterPro" id="IPR009014">
    <property type="entry name" value="Transketo_C/PFOR_II"/>
</dbReference>